<keyword evidence="3" id="KW-1185">Reference proteome</keyword>
<dbReference type="SUPFAM" id="SSF109604">
    <property type="entry name" value="HD-domain/PDEase-like"/>
    <property type="match status" value="1"/>
</dbReference>
<dbReference type="OrthoDB" id="9804751at2"/>
<dbReference type="PROSITE" id="PS51833">
    <property type="entry name" value="HDOD"/>
    <property type="match status" value="1"/>
</dbReference>
<dbReference type="InterPro" id="IPR052340">
    <property type="entry name" value="RNase_Y/CdgJ"/>
</dbReference>
<dbReference type="EMBL" id="HG322949">
    <property type="protein sequence ID" value="CDG83932.1"/>
    <property type="molecule type" value="Genomic_DNA"/>
</dbReference>
<reference evidence="2 3" key="1">
    <citation type="journal article" date="2015" name="Genome Announc.">
        <title>Genome Sequence of Mushroom Soft-Rot Pathogen Janthinobacterium agaricidamnosum.</title>
        <authorList>
            <person name="Graupner K."/>
            <person name="Lackner G."/>
            <person name="Hertweck C."/>
        </authorList>
    </citation>
    <scope>NUCLEOTIDE SEQUENCE [LARGE SCALE GENOMIC DNA]</scope>
    <source>
        <strain evidence="3">NBRC 102515 / DSM 9628</strain>
    </source>
</reference>
<dbReference type="STRING" id="1349767.GJA_3312"/>
<proteinExistence type="predicted"/>
<dbReference type="PANTHER" id="PTHR33525:SF4">
    <property type="entry name" value="CYCLIC DI-GMP PHOSPHODIESTERASE CDGJ"/>
    <property type="match status" value="1"/>
</dbReference>
<evidence type="ECO:0000313" key="2">
    <source>
        <dbReference type="EMBL" id="CDG83932.1"/>
    </source>
</evidence>
<dbReference type="PANTHER" id="PTHR33525">
    <property type="match status" value="1"/>
</dbReference>
<evidence type="ECO:0000259" key="1">
    <source>
        <dbReference type="PROSITE" id="PS51833"/>
    </source>
</evidence>
<dbReference type="KEGG" id="jag:GJA_3312"/>
<dbReference type="Gene3D" id="1.10.3210.10">
    <property type="entry name" value="Hypothetical protein af1432"/>
    <property type="match status" value="1"/>
</dbReference>
<protein>
    <submittedName>
        <fullName evidence="2">HDOD domain protein</fullName>
    </submittedName>
</protein>
<dbReference type="HOGENOM" id="CLU_841148_0_0_4"/>
<dbReference type="Proteomes" id="UP000027604">
    <property type="component" value="Chromosome I"/>
</dbReference>
<accession>W0V9K1</accession>
<dbReference type="Pfam" id="PF08668">
    <property type="entry name" value="HDOD"/>
    <property type="match status" value="1"/>
</dbReference>
<dbReference type="PATRIC" id="fig|1349767.4.peg.5100"/>
<feature type="domain" description="HDOD" evidence="1">
    <location>
        <begin position="113"/>
        <end position="301"/>
    </location>
</feature>
<name>W0V9K1_9BURK</name>
<dbReference type="eggNOG" id="COG3434">
    <property type="taxonomic scope" value="Bacteria"/>
</dbReference>
<dbReference type="AlphaFoldDB" id="W0V9K1"/>
<evidence type="ECO:0000313" key="3">
    <source>
        <dbReference type="Proteomes" id="UP000027604"/>
    </source>
</evidence>
<organism evidence="2 3">
    <name type="scientific">Janthinobacterium agaricidamnosum NBRC 102515 = DSM 9628</name>
    <dbReference type="NCBI Taxonomy" id="1349767"/>
    <lineage>
        <taxon>Bacteria</taxon>
        <taxon>Pseudomonadati</taxon>
        <taxon>Pseudomonadota</taxon>
        <taxon>Betaproteobacteria</taxon>
        <taxon>Burkholderiales</taxon>
        <taxon>Oxalobacteraceae</taxon>
        <taxon>Janthinobacterium</taxon>
    </lineage>
</organism>
<dbReference type="InterPro" id="IPR013976">
    <property type="entry name" value="HDOD"/>
</dbReference>
<gene>
    <name evidence="2" type="ORF">GJA_3312</name>
</gene>
<sequence>MIILSTASLVFFDLLADRQGRPAALLLAGTALPPAGQAGCAACPELAQRYPCFFPDNSSAEAAAAWSVHGWSALSIDQLADAGEVFSGDWAPRAGWVRGNWYLMPAPAAAANQAASRALALRLMELVASDGPTDEIETLLRRDPRLSYHLLRLVNSAGVGGGRRVTSVNHAIMLLGRQQLRRWLNLMLFAARDGDPRSGMLLARAAVRARLMEALAGVLGLDKMHQEQAFISGLFSLLGVLFGTPLAQLLPVLALCQTVQTALLAREGELGALLLTIEAAEAGDFEVLGQHLKALQLPAEEWGRSVLAAHLWMLDVIAETTEMADRNHV</sequence>